<accession>F5RFA7</accession>
<dbReference type="SUPFAM" id="SSF103515">
    <property type="entry name" value="Autotransporter"/>
    <property type="match status" value="1"/>
</dbReference>
<keyword evidence="4" id="KW-1185">Reference proteome</keyword>
<name>F5RFA7_METUF</name>
<feature type="signal peptide" evidence="1">
    <location>
        <begin position="1"/>
        <end position="21"/>
    </location>
</feature>
<evidence type="ECO:0000259" key="2">
    <source>
        <dbReference type="PROSITE" id="PS51208"/>
    </source>
</evidence>
<dbReference type="Proteomes" id="UP000005019">
    <property type="component" value="Unassembled WGS sequence"/>
</dbReference>
<dbReference type="Gene3D" id="2.40.128.130">
    <property type="entry name" value="Autotransporter beta-domain"/>
    <property type="match status" value="1"/>
</dbReference>
<dbReference type="STRING" id="1000565.METUNv1_02985"/>
<dbReference type="InterPro" id="IPR005546">
    <property type="entry name" value="Autotransporte_beta"/>
</dbReference>
<evidence type="ECO:0000256" key="1">
    <source>
        <dbReference type="SAM" id="SignalP"/>
    </source>
</evidence>
<evidence type="ECO:0000313" key="3">
    <source>
        <dbReference type="EMBL" id="EGK70763.1"/>
    </source>
</evidence>
<dbReference type="PROSITE" id="PS51257">
    <property type="entry name" value="PROKAR_LIPOPROTEIN"/>
    <property type="match status" value="1"/>
</dbReference>
<dbReference type="InterPro" id="IPR006315">
    <property type="entry name" value="OM_autotransptr_brl_dom"/>
</dbReference>
<sequence length="686" mass="70550">MYRKHPLTVALGLAFSACLQAATVESVNLSTVNVTSDPNASPAIRFTGSHGLSISTAVITGDIVGSQGNLNLNGSVTINGQIGASGAAIAYVSPGLNGSGITARTADGDRYVFNGNTYITNLVINNGTSGDPYSSTVVFNGGTNEIYRIYWESPVTGKTAEIDVGGNRLNTNTVEFRNFAGGLPVFTSTIIAAGGQTQCAASPAAGCISAVRHGSFSASSRMPAGMLVRLRVANGVTLATGTRYTLIDFAPGTAAVPTLNSAITSLTAGFTFAQDTSNTQDLVIEVTGVPVVVPLFRPRAGLVGAQAAGVLDGLSASASDPGMIAAISTLQGLGAGAQTAALRRVAPQTGRGLGDASSGALAGAMGSVEARLEGIRSQGFSLGLLDELKAGKLQIAGDGDLATLIDHSSRRTRGVWIKGFGSRVRQDTRDGFAGYHGRGAGVAVGGDLLLDSDWVVGAALSQARTDVDYDDFRSGDGSDIDSTQITGYASRAFGPAYVDAQLAWAHHRYDSRRNTGVTGFAQSRHDGEQIAARAGAGVPFSPGSITVTPHAALEWTRLQQDGYTESGAGALSLTVDDSSAQRLRSVLGIRATTDTALPGGLALRPALHVNWRHDFRNEGIDSQARFTGGGAAFTTPGQSLARDVFGLGGALTLMLSSRASVELRADHERGAGYSASAAQLSGRWTF</sequence>
<dbReference type="PROSITE" id="PS51208">
    <property type="entry name" value="AUTOTRANSPORTER"/>
    <property type="match status" value="1"/>
</dbReference>
<organism evidence="3 4">
    <name type="scientific">Methyloversatilis universalis (strain ATCC BAA-1314 / DSM 25237 / JCM 13912 / CCUG 52030 / FAM5)</name>
    <dbReference type="NCBI Taxonomy" id="1000565"/>
    <lineage>
        <taxon>Bacteria</taxon>
        <taxon>Pseudomonadati</taxon>
        <taxon>Pseudomonadota</taxon>
        <taxon>Betaproteobacteria</taxon>
        <taxon>Nitrosomonadales</taxon>
        <taxon>Sterolibacteriaceae</taxon>
        <taxon>Methyloversatilis</taxon>
    </lineage>
</organism>
<dbReference type="NCBIfam" id="TIGR01414">
    <property type="entry name" value="autotrans_barl"/>
    <property type="match status" value="1"/>
</dbReference>
<gene>
    <name evidence="3" type="ORF">METUNv1_02985</name>
</gene>
<dbReference type="RefSeq" id="WP_008063087.1">
    <property type="nucleotide sequence ID" value="NZ_AFHG01000053.1"/>
</dbReference>
<feature type="domain" description="Autotransporter" evidence="2">
    <location>
        <begin position="408"/>
        <end position="686"/>
    </location>
</feature>
<comment type="caution">
    <text evidence="3">The sequence shown here is derived from an EMBL/GenBank/DDBJ whole genome shotgun (WGS) entry which is preliminary data.</text>
</comment>
<dbReference type="eggNOG" id="COG4625">
    <property type="taxonomic scope" value="Bacteria"/>
</dbReference>
<dbReference type="EMBL" id="AFHG01000053">
    <property type="protein sequence ID" value="EGK70763.1"/>
    <property type="molecule type" value="Genomic_DNA"/>
</dbReference>
<evidence type="ECO:0000313" key="4">
    <source>
        <dbReference type="Proteomes" id="UP000005019"/>
    </source>
</evidence>
<proteinExistence type="predicted"/>
<dbReference type="OrthoDB" id="5760545at2"/>
<dbReference type="AlphaFoldDB" id="F5RFA7"/>
<dbReference type="SMART" id="SM00869">
    <property type="entry name" value="Autotransporter"/>
    <property type="match status" value="1"/>
</dbReference>
<feature type="chain" id="PRO_5003327209" description="Autotransporter domain-containing protein" evidence="1">
    <location>
        <begin position="22"/>
        <end position="686"/>
    </location>
</feature>
<dbReference type="Pfam" id="PF03797">
    <property type="entry name" value="Autotransporter"/>
    <property type="match status" value="1"/>
</dbReference>
<dbReference type="InterPro" id="IPR036709">
    <property type="entry name" value="Autotransporte_beta_dom_sf"/>
</dbReference>
<protein>
    <recommendedName>
        <fullName evidence="2">Autotransporter domain-containing protein</fullName>
    </recommendedName>
</protein>
<keyword evidence="1" id="KW-0732">Signal</keyword>
<dbReference type="GO" id="GO:0019867">
    <property type="term" value="C:outer membrane"/>
    <property type="evidence" value="ECO:0007669"/>
    <property type="project" value="InterPro"/>
</dbReference>
<reference evidence="3 4" key="1">
    <citation type="journal article" date="2011" name="J. Bacteriol.">
        <title>Genome sequence of Methyloversatilis universalis FAM5T, a methylotrophic representative of the order Rhodocyclales.</title>
        <authorList>
            <person name="Kittichotirat W."/>
            <person name="Good N.M."/>
            <person name="Hall R."/>
            <person name="Bringel F."/>
            <person name="Lajus A."/>
            <person name="Medigue C."/>
            <person name="Smalley N.E."/>
            <person name="Beck D."/>
            <person name="Bumgarner R."/>
            <person name="Vuilleumier S."/>
            <person name="Kalyuzhnaya M.G."/>
        </authorList>
    </citation>
    <scope>NUCLEOTIDE SEQUENCE [LARGE SCALE GENOMIC DNA]</scope>
    <source>
        <strain evidence="4">ATCC BAA-1314 / JCM 13912 / FAM5</strain>
    </source>
</reference>